<dbReference type="Gene3D" id="2.60.40.2500">
    <property type="match status" value="1"/>
</dbReference>
<evidence type="ECO:0000313" key="4">
    <source>
        <dbReference type="EMBL" id="NWF46117.1"/>
    </source>
</evidence>
<keyword evidence="5" id="KW-1185">Reference proteome</keyword>
<organism evidence="4 5">
    <name type="scientific">Hydrogenophaga aromaticivorans</name>
    <dbReference type="NCBI Taxonomy" id="2610898"/>
    <lineage>
        <taxon>Bacteria</taxon>
        <taxon>Pseudomonadati</taxon>
        <taxon>Pseudomonadota</taxon>
        <taxon>Betaproteobacteria</taxon>
        <taxon>Burkholderiales</taxon>
        <taxon>Comamonadaceae</taxon>
        <taxon>Hydrogenophaga</taxon>
    </lineage>
</organism>
<reference evidence="4 5" key="1">
    <citation type="submission" date="2019-09" db="EMBL/GenBank/DDBJ databases">
        <title>Hydrogenophaga aromatica sp. nov., isolated from a para-xylene-degrading enrichment culture.</title>
        <authorList>
            <person name="Tancsics A."/>
            <person name="Banerjee S."/>
        </authorList>
    </citation>
    <scope>NUCLEOTIDE SEQUENCE [LARGE SCALE GENOMIC DNA]</scope>
    <source>
        <strain evidence="4 5">D2P1</strain>
    </source>
</reference>
<evidence type="ECO:0000256" key="2">
    <source>
        <dbReference type="ARBA" id="ARBA00022729"/>
    </source>
</evidence>
<dbReference type="EMBL" id="VYGV01000011">
    <property type="protein sequence ID" value="NWF46117.1"/>
    <property type="molecule type" value="Genomic_DNA"/>
</dbReference>
<evidence type="ECO:0000313" key="5">
    <source>
        <dbReference type="Proteomes" id="UP000545507"/>
    </source>
</evidence>
<dbReference type="InterPro" id="IPR033645">
    <property type="entry name" value="VirB9/CagX/TrbG_C"/>
</dbReference>
<feature type="signal peptide" evidence="3">
    <location>
        <begin position="1"/>
        <end position="21"/>
    </location>
</feature>
<accession>A0A7Y8GWG6</accession>
<sequence length="272" mass="30577">MFKIAKIAFVCAVALSASAWAQTTSDISVATPGNLDSRIVTFAFTPDVVYKLPVTIGMHTHIALAQDEELIEVPRIGDKVRWRIEGNEKNLYIKATVPNTVTSLSLVTDRRTYQFELIATTKPTERIQKAVFSYPDQEEDFRIRRDASVKAVLAQATESHAALVSQNLADETLDPSELVFLKVESQDPDLVRLHAYTDGVKTWIRMPPGIQDLPAVFMVEANERGKESLMPVNYTVADRKSIRDRDVIVIDRTAPVWMLQIGKRHQARITKD</sequence>
<dbReference type="Proteomes" id="UP000545507">
    <property type="component" value="Unassembled WGS sequence"/>
</dbReference>
<dbReference type="InterPro" id="IPR010258">
    <property type="entry name" value="Conjugal_tfr_TrbG/VirB9/CagX"/>
</dbReference>
<comment type="similarity">
    <text evidence="1">Belongs to the TrbG/VirB9 family.</text>
</comment>
<feature type="chain" id="PRO_5030547548" evidence="3">
    <location>
        <begin position="22"/>
        <end position="272"/>
    </location>
</feature>
<keyword evidence="2 3" id="KW-0732">Signal</keyword>
<evidence type="ECO:0000256" key="1">
    <source>
        <dbReference type="ARBA" id="ARBA00006135"/>
    </source>
</evidence>
<gene>
    <name evidence="4" type="ORF">F3K02_12765</name>
</gene>
<comment type="caution">
    <text evidence="4">The sequence shown here is derived from an EMBL/GenBank/DDBJ whole genome shotgun (WGS) entry which is preliminary data.</text>
</comment>
<protein>
    <submittedName>
        <fullName evidence="4">Conjugal transfer protein TrbG</fullName>
    </submittedName>
</protein>
<dbReference type="Pfam" id="PF03524">
    <property type="entry name" value="CagX"/>
    <property type="match status" value="1"/>
</dbReference>
<proteinExistence type="inferred from homology"/>
<dbReference type="AlphaFoldDB" id="A0A7Y8GWG6"/>
<name>A0A7Y8GWG6_9BURK</name>
<evidence type="ECO:0000256" key="3">
    <source>
        <dbReference type="SAM" id="SignalP"/>
    </source>
</evidence>
<dbReference type="InterPro" id="IPR038161">
    <property type="entry name" value="VirB9/CagX/TrbG_C_sf"/>
</dbReference>
<dbReference type="CDD" id="cd06911">
    <property type="entry name" value="VirB9_CagX_TrbG"/>
    <property type="match status" value="1"/>
</dbReference>